<dbReference type="InterPro" id="IPR021134">
    <property type="entry name" value="Bestrophin-like"/>
</dbReference>
<comment type="subcellular location">
    <subcellularLocation>
        <location evidence="6">Cell membrane</location>
        <topology evidence="6">Multi-pass membrane protein</topology>
    </subcellularLocation>
    <subcellularLocation>
        <location evidence="1">Membrane</location>
    </subcellularLocation>
</comment>
<reference evidence="7" key="1">
    <citation type="submission" date="2023-10" db="EMBL/GenBank/DDBJ databases">
        <title>Genome assemblies of two species of porcelain crab, Petrolisthes cinctipes and Petrolisthes manimaculis (Anomura: Porcellanidae).</title>
        <authorList>
            <person name="Angst P."/>
        </authorList>
    </citation>
    <scope>NUCLEOTIDE SEQUENCE</scope>
    <source>
        <strain evidence="7">PB745_01</strain>
        <tissue evidence="7">Gill</tissue>
    </source>
</reference>
<evidence type="ECO:0000313" key="8">
    <source>
        <dbReference type="Proteomes" id="UP001286313"/>
    </source>
</evidence>
<comment type="caution">
    <text evidence="7">The sequence shown here is derived from an EMBL/GenBank/DDBJ whole genome shotgun (WGS) entry which is preliminary data.</text>
</comment>
<keyword evidence="6" id="KW-0407">Ion channel</keyword>
<keyword evidence="6" id="KW-0869">Chloride channel</keyword>
<dbReference type="Proteomes" id="UP001286313">
    <property type="component" value="Unassembled WGS sequence"/>
</dbReference>
<feature type="transmembrane region" description="Helical" evidence="6">
    <location>
        <begin position="274"/>
        <end position="291"/>
    </location>
</feature>
<feature type="transmembrane region" description="Helical" evidence="6">
    <location>
        <begin position="37"/>
        <end position="55"/>
    </location>
</feature>
<keyword evidence="3 6" id="KW-1133">Transmembrane helix</keyword>
<dbReference type="GO" id="GO:0005886">
    <property type="term" value="C:plasma membrane"/>
    <property type="evidence" value="ECO:0007669"/>
    <property type="project" value="UniProtKB-SubCell"/>
</dbReference>
<dbReference type="PANTHER" id="PTHR10736:SF0">
    <property type="entry name" value="BESTROPHIN HOMOLOG"/>
    <property type="match status" value="1"/>
</dbReference>
<evidence type="ECO:0000256" key="6">
    <source>
        <dbReference type="RuleBase" id="RU363126"/>
    </source>
</evidence>
<feature type="transmembrane region" description="Helical" evidence="6">
    <location>
        <begin position="233"/>
        <end position="254"/>
    </location>
</feature>
<keyword evidence="6" id="KW-1003">Cell membrane</keyword>
<dbReference type="AlphaFoldDB" id="A0AAE1BVL9"/>
<keyword evidence="4 6" id="KW-0472">Membrane</keyword>
<evidence type="ECO:0000313" key="7">
    <source>
        <dbReference type="EMBL" id="KAK3857776.1"/>
    </source>
</evidence>
<protein>
    <recommendedName>
        <fullName evidence="6">Bestrophin homolog</fullName>
    </recommendedName>
</protein>
<keyword evidence="8" id="KW-1185">Reference proteome</keyword>
<feature type="transmembrane region" description="Helical" evidence="6">
    <location>
        <begin position="76"/>
        <end position="95"/>
    </location>
</feature>
<dbReference type="PANTHER" id="PTHR10736">
    <property type="entry name" value="BESTROPHIN"/>
    <property type="match status" value="1"/>
</dbReference>
<dbReference type="Pfam" id="PF01062">
    <property type="entry name" value="Bestrophin"/>
    <property type="match status" value="1"/>
</dbReference>
<name>A0AAE1BVL9_PETCI</name>
<evidence type="ECO:0000256" key="2">
    <source>
        <dbReference type="ARBA" id="ARBA00022692"/>
    </source>
</evidence>
<evidence type="ECO:0000256" key="5">
    <source>
        <dbReference type="ARBA" id="ARBA00034769"/>
    </source>
</evidence>
<evidence type="ECO:0000256" key="3">
    <source>
        <dbReference type="ARBA" id="ARBA00022989"/>
    </source>
</evidence>
<accession>A0AAE1BVL9</accession>
<keyword evidence="6" id="KW-0406">Ion transport</keyword>
<keyword evidence="6" id="KW-0813">Transport</keyword>
<evidence type="ECO:0000256" key="4">
    <source>
        <dbReference type="ARBA" id="ARBA00023136"/>
    </source>
</evidence>
<dbReference type="GO" id="GO:0034707">
    <property type="term" value="C:chloride channel complex"/>
    <property type="evidence" value="ECO:0007669"/>
    <property type="project" value="UniProtKB-KW"/>
</dbReference>
<comment type="function">
    <text evidence="6">Forms chloride channels.</text>
</comment>
<gene>
    <name evidence="7" type="ORF">Pcinc_035993</name>
</gene>
<dbReference type="EMBL" id="JAWQEG010005517">
    <property type="protein sequence ID" value="KAK3857776.1"/>
    <property type="molecule type" value="Genomic_DNA"/>
</dbReference>
<sequence length="535" mass="61464">MTVSYTKKVSDCKGFGSYWRLLFRWRGSLYKLVWPDTIVYIVLYFICSMVYRFGLNELQRRIFEQLSLYCDYFRNLIPISFVLGFYVSVVVERWWEQYLSIPWPDDFALLCTTYIRGPGERAKSIRATLIRYVNLTCVLTFSAISPGVKKKFPSYKEMLEAGYLTPQEQRALEIQAGRTSVTLCCLPLMWCCKLLEGSRTLGDLRDDMGLRLLVEEVCKLRDKAGMLIRWTDISIPLVYTQVVTMACYSFFFFSVLGRQFLDPAQHYNNRTIDFFVPIFTLLQFFFYMGWLKVAESLVNPFGEDDDDFELETILERHMKMTYLLGDVTPNEDPLATCDDLAWEKLCPGVLTVPATDTSFLSDLARVDQIRENGGSYHRTENVNRNDLKRNHDVHRGTSPSRDVTRPCTRADDQETLVIPNSNPKPDRLDLFWEEADLSPQRITPRGSINLVCPPTLPTSPATTPTNPTLPPFTATGVATEVSPEELSIPCVNQARDIRLRGAGEESRLEGVVNPTYLQVRCWFIGQRNFCTDETL</sequence>
<organism evidence="7 8">
    <name type="scientific">Petrolisthes cinctipes</name>
    <name type="common">Flat porcelain crab</name>
    <dbReference type="NCBI Taxonomy" id="88211"/>
    <lineage>
        <taxon>Eukaryota</taxon>
        <taxon>Metazoa</taxon>
        <taxon>Ecdysozoa</taxon>
        <taxon>Arthropoda</taxon>
        <taxon>Crustacea</taxon>
        <taxon>Multicrustacea</taxon>
        <taxon>Malacostraca</taxon>
        <taxon>Eumalacostraca</taxon>
        <taxon>Eucarida</taxon>
        <taxon>Decapoda</taxon>
        <taxon>Pleocyemata</taxon>
        <taxon>Anomura</taxon>
        <taxon>Galatheoidea</taxon>
        <taxon>Porcellanidae</taxon>
        <taxon>Petrolisthes</taxon>
    </lineage>
</organism>
<dbReference type="GO" id="GO:0005254">
    <property type="term" value="F:chloride channel activity"/>
    <property type="evidence" value="ECO:0007669"/>
    <property type="project" value="UniProtKB-KW"/>
</dbReference>
<keyword evidence="2 6" id="KW-0812">Transmembrane</keyword>
<dbReference type="InterPro" id="IPR000615">
    <property type="entry name" value="Bestrophin"/>
</dbReference>
<evidence type="ECO:0000256" key="1">
    <source>
        <dbReference type="ARBA" id="ARBA00004370"/>
    </source>
</evidence>
<proteinExistence type="inferred from homology"/>
<keyword evidence="6" id="KW-0868">Chloride</keyword>
<comment type="similarity">
    <text evidence="5 6">Belongs to the anion channel-forming bestrophin (TC 1.A.46) family. Calcium-sensitive chloride channel subfamily.</text>
</comment>